<accession>A0A6V7HM06</accession>
<keyword evidence="3" id="KW-1185">Reference proteome</keyword>
<evidence type="ECO:0000256" key="1">
    <source>
        <dbReference type="SAM" id="Phobius"/>
    </source>
</evidence>
<feature type="transmembrane region" description="Helical" evidence="1">
    <location>
        <begin position="14"/>
        <end position="36"/>
    </location>
</feature>
<keyword evidence="1" id="KW-0812">Transmembrane</keyword>
<dbReference type="AlphaFoldDB" id="A0A6V7HM06"/>
<dbReference type="EMBL" id="CAJDYZ010013162">
    <property type="protein sequence ID" value="CAD1480935.1"/>
    <property type="molecule type" value="Genomic_DNA"/>
</dbReference>
<reference evidence="2" key="1">
    <citation type="submission" date="2020-07" db="EMBL/GenBank/DDBJ databases">
        <authorList>
            <person name="Nazaruddin N."/>
        </authorList>
    </citation>
    <scope>NUCLEOTIDE SEQUENCE</scope>
</reference>
<protein>
    <submittedName>
        <fullName evidence="2">Uncharacterized protein</fullName>
    </submittedName>
</protein>
<proteinExistence type="predicted"/>
<organism evidence="2 3">
    <name type="scientific">Heterotrigona itama</name>
    <dbReference type="NCBI Taxonomy" id="395501"/>
    <lineage>
        <taxon>Eukaryota</taxon>
        <taxon>Metazoa</taxon>
        <taxon>Ecdysozoa</taxon>
        <taxon>Arthropoda</taxon>
        <taxon>Hexapoda</taxon>
        <taxon>Insecta</taxon>
        <taxon>Pterygota</taxon>
        <taxon>Neoptera</taxon>
        <taxon>Endopterygota</taxon>
        <taxon>Hymenoptera</taxon>
        <taxon>Apocrita</taxon>
        <taxon>Aculeata</taxon>
        <taxon>Apoidea</taxon>
        <taxon>Anthophila</taxon>
        <taxon>Apidae</taxon>
        <taxon>Heterotrigona</taxon>
    </lineage>
</organism>
<feature type="non-terminal residue" evidence="2">
    <location>
        <position position="1"/>
    </location>
</feature>
<evidence type="ECO:0000313" key="3">
    <source>
        <dbReference type="Proteomes" id="UP000752696"/>
    </source>
</evidence>
<sequence>FFLVENNICPSRFFSSKICITVLIAGINVTYGLLLVKSVNIEEWLKDIKRDWNHIKDIEEFKILQTHVAMGNRYANISLSKKLKVIVAQGGEKTCIIVSLCTFYAGFTIIMTLSLSHRILEILLSANKTLCYVPYVPIMLLEESRNYYLIATLKNVINFLIPTIFGCRDILFLLTTLHTHGLYKIAINRQIPIQFYCAYDIFSIDLQNDIPWTSISCDCKLCYVCKCCNAL</sequence>
<keyword evidence="1" id="KW-0472">Membrane</keyword>
<dbReference type="Proteomes" id="UP000752696">
    <property type="component" value="Unassembled WGS sequence"/>
</dbReference>
<evidence type="ECO:0000313" key="2">
    <source>
        <dbReference type="EMBL" id="CAD1480935.1"/>
    </source>
</evidence>
<feature type="non-terminal residue" evidence="2">
    <location>
        <position position="231"/>
    </location>
</feature>
<keyword evidence="1" id="KW-1133">Transmembrane helix</keyword>
<gene>
    <name evidence="2" type="ORF">MHI_LOCUS971997</name>
</gene>
<name>A0A6V7HM06_9HYME</name>
<feature type="transmembrane region" description="Helical" evidence="1">
    <location>
        <begin position="94"/>
        <end position="115"/>
    </location>
</feature>
<comment type="caution">
    <text evidence="2">The sequence shown here is derived from an EMBL/GenBank/DDBJ whole genome shotgun (WGS) entry which is preliminary data.</text>
</comment>